<dbReference type="CDD" id="cd00093">
    <property type="entry name" value="HTH_XRE"/>
    <property type="match status" value="1"/>
</dbReference>
<dbReference type="RefSeq" id="WP_197006996.1">
    <property type="nucleotide sequence ID" value="NZ_BONS01000005.1"/>
</dbReference>
<dbReference type="Gene3D" id="1.10.260.40">
    <property type="entry name" value="lambda repressor-like DNA-binding domains"/>
    <property type="match status" value="1"/>
</dbReference>
<evidence type="ECO:0000313" key="2">
    <source>
        <dbReference type="EMBL" id="MBG6140458.1"/>
    </source>
</evidence>
<protein>
    <submittedName>
        <fullName evidence="2">Transcriptional regulator with XRE-family HTH domain</fullName>
    </submittedName>
</protein>
<comment type="caution">
    <text evidence="2">The sequence shown here is derived from an EMBL/GenBank/DDBJ whole genome shotgun (WGS) entry which is preliminary data.</text>
</comment>
<reference evidence="2" key="1">
    <citation type="submission" date="2020-11" db="EMBL/GenBank/DDBJ databases">
        <title>Sequencing the genomes of 1000 actinobacteria strains.</title>
        <authorList>
            <person name="Klenk H.-P."/>
        </authorList>
    </citation>
    <scope>NUCLEOTIDE SEQUENCE</scope>
    <source>
        <strain evidence="2">DSM 45356</strain>
    </source>
</reference>
<name>A0A8J7H2F4_9ACTN</name>
<evidence type="ECO:0000259" key="1">
    <source>
        <dbReference type="PROSITE" id="PS50943"/>
    </source>
</evidence>
<evidence type="ECO:0000313" key="3">
    <source>
        <dbReference type="Proteomes" id="UP000622552"/>
    </source>
</evidence>
<accession>A0A8J7H2F4</accession>
<keyword evidence="3" id="KW-1185">Reference proteome</keyword>
<organism evidence="2 3">
    <name type="scientific">Longispora fulva</name>
    <dbReference type="NCBI Taxonomy" id="619741"/>
    <lineage>
        <taxon>Bacteria</taxon>
        <taxon>Bacillati</taxon>
        <taxon>Actinomycetota</taxon>
        <taxon>Actinomycetes</taxon>
        <taxon>Micromonosporales</taxon>
        <taxon>Micromonosporaceae</taxon>
        <taxon>Longispora</taxon>
    </lineage>
</organism>
<dbReference type="Gene3D" id="1.25.40.10">
    <property type="entry name" value="Tetratricopeptide repeat domain"/>
    <property type="match status" value="1"/>
</dbReference>
<feature type="domain" description="HTH cro/C1-type" evidence="1">
    <location>
        <begin position="10"/>
        <end position="63"/>
    </location>
</feature>
<dbReference type="Pfam" id="PF13560">
    <property type="entry name" value="HTH_31"/>
    <property type="match status" value="1"/>
</dbReference>
<gene>
    <name evidence="2" type="ORF">IW245_006652</name>
</gene>
<proteinExistence type="predicted"/>
<dbReference type="SUPFAM" id="SSF47413">
    <property type="entry name" value="lambda repressor-like DNA-binding domains"/>
    <property type="match status" value="1"/>
</dbReference>
<dbReference type="SMART" id="SM00530">
    <property type="entry name" value="HTH_XRE"/>
    <property type="match status" value="1"/>
</dbReference>
<dbReference type="SUPFAM" id="SSF48452">
    <property type="entry name" value="TPR-like"/>
    <property type="match status" value="1"/>
</dbReference>
<dbReference type="InterPro" id="IPR011990">
    <property type="entry name" value="TPR-like_helical_dom_sf"/>
</dbReference>
<dbReference type="PROSITE" id="PS50943">
    <property type="entry name" value="HTH_CROC1"/>
    <property type="match status" value="1"/>
</dbReference>
<dbReference type="InterPro" id="IPR010982">
    <property type="entry name" value="Lambda_DNA-bd_dom_sf"/>
</dbReference>
<dbReference type="InterPro" id="IPR001387">
    <property type="entry name" value="Cro/C1-type_HTH"/>
</dbReference>
<dbReference type="EMBL" id="JADOUF010000001">
    <property type="protein sequence ID" value="MBG6140458.1"/>
    <property type="molecule type" value="Genomic_DNA"/>
</dbReference>
<dbReference type="Proteomes" id="UP000622552">
    <property type="component" value="Unassembled WGS sequence"/>
</dbReference>
<dbReference type="GO" id="GO:0003677">
    <property type="term" value="F:DNA binding"/>
    <property type="evidence" value="ECO:0007669"/>
    <property type="project" value="InterPro"/>
</dbReference>
<dbReference type="AlphaFoldDB" id="A0A8J7H2F4"/>
<sequence>MTGDTFGEALRARRAAQGLTQRALAKLAFIAASRVNEYEGKGLRPTIDNAKALDDALGAGGELLTLAERMHEDRRLRVVSTVPFNVYSYAALSQTLLTGNGGEGSPVDRRQVLALGGAVAGFGALAPGLGMETARHSLNLALAEDRARAGTDEWHEIIRDYGYDYFSQAPADLLDSLWIDNFGIQVAAQNAGSDTERNELRRVAATLAALIAMTMANLANLTESRRWWRTARTLAEASGNVDTELWVRGRQIIRALYEQRPVDAIIRLADESMALASHGSPQAVTELTSGRAQALALAGRHDEALSALATAESLMHTLPADAVDESPDRESVLIWRENRYRFTASYVYSHLGMLAEAGEAQDQALRTYSRTYHRGPAQIELQRALCMVRAGDAAGGAKHAQTVLNNLPRRDHIRPVVDLGYSVLHAAPRETRSVGAVADLDHYLNVHAAITA</sequence>